<accession>A0A166N836</accession>
<name>A0A166N836_9AGAM</name>
<evidence type="ECO:0000256" key="1">
    <source>
        <dbReference type="ARBA" id="ARBA00005536"/>
    </source>
</evidence>
<evidence type="ECO:0000256" key="2">
    <source>
        <dbReference type="SAM" id="MobiDB-lite"/>
    </source>
</evidence>
<dbReference type="InterPro" id="IPR005061">
    <property type="entry name" value="Ist1"/>
</dbReference>
<protein>
    <recommendedName>
        <fullName evidence="3">Rab-GAP TBC domain-containing protein</fullName>
    </recommendedName>
</protein>
<dbReference type="PANTHER" id="PTHR12161:SF5">
    <property type="entry name" value="IST1 HOMOLOG"/>
    <property type="match status" value="1"/>
</dbReference>
<feature type="compositionally biased region" description="Acidic residues" evidence="2">
    <location>
        <begin position="650"/>
        <end position="669"/>
    </location>
</feature>
<proteinExistence type="inferred from homology"/>
<dbReference type="PROSITE" id="PS50086">
    <property type="entry name" value="TBC_RABGAP"/>
    <property type="match status" value="1"/>
</dbReference>
<dbReference type="Gene3D" id="1.10.472.80">
    <property type="entry name" value="Ypt/Rab-GAP domain of gyp1p, domain 3"/>
    <property type="match status" value="1"/>
</dbReference>
<feature type="compositionally biased region" description="Polar residues" evidence="2">
    <location>
        <begin position="1171"/>
        <end position="1189"/>
    </location>
</feature>
<dbReference type="PANTHER" id="PTHR12161">
    <property type="entry name" value="IST1 FAMILY MEMBER"/>
    <property type="match status" value="1"/>
</dbReference>
<dbReference type="STRING" id="436010.A0A166N836"/>
<dbReference type="Gene3D" id="1.20.1260.60">
    <property type="entry name" value="Vacuolar protein sorting-associated protein Ist1"/>
    <property type="match status" value="1"/>
</dbReference>
<organism evidence="4 5">
    <name type="scientific">Athelia psychrophila</name>
    <dbReference type="NCBI Taxonomy" id="1759441"/>
    <lineage>
        <taxon>Eukaryota</taxon>
        <taxon>Fungi</taxon>
        <taxon>Dikarya</taxon>
        <taxon>Basidiomycota</taxon>
        <taxon>Agaricomycotina</taxon>
        <taxon>Agaricomycetes</taxon>
        <taxon>Agaricomycetidae</taxon>
        <taxon>Atheliales</taxon>
        <taxon>Atheliaceae</taxon>
        <taxon>Athelia</taxon>
    </lineage>
</organism>
<dbReference type="OrthoDB" id="29853at2759"/>
<comment type="similarity">
    <text evidence="1">Belongs to the IST1 family.</text>
</comment>
<dbReference type="Proteomes" id="UP000076532">
    <property type="component" value="Unassembled WGS sequence"/>
</dbReference>
<dbReference type="InterPro" id="IPR035969">
    <property type="entry name" value="Rab-GAP_TBC_sf"/>
</dbReference>
<feature type="domain" description="Rab-GAP TBC" evidence="3">
    <location>
        <begin position="217"/>
        <end position="520"/>
    </location>
</feature>
<dbReference type="Pfam" id="PF00566">
    <property type="entry name" value="RabGAP-TBC"/>
    <property type="match status" value="1"/>
</dbReference>
<dbReference type="InterPro" id="IPR042277">
    <property type="entry name" value="IST1-like"/>
</dbReference>
<feature type="region of interest" description="Disordered" evidence="2">
    <location>
        <begin position="554"/>
        <end position="576"/>
    </location>
</feature>
<feature type="compositionally biased region" description="Polar residues" evidence="2">
    <location>
        <begin position="916"/>
        <end position="932"/>
    </location>
</feature>
<dbReference type="InterPro" id="IPR000195">
    <property type="entry name" value="Rab-GAP-TBC_dom"/>
</dbReference>
<feature type="compositionally biased region" description="Low complexity" evidence="2">
    <location>
        <begin position="1022"/>
        <end position="1036"/>
    </location>
</feature>
<feature type="compositionally biased region" description="Low complexity" evidence="2">
    <location>
        <begin position="1112"/>
        <end position="1124"/>
    </location>
</feature>
<gene>
    <name evidence="4" type="ORF">FIBSPDRAFT_929631</name>
</gene>
<dbReference type="Pfam" id="PF03398">
    <property type="entry name" value="Ist1"/>
    <property type="match status" value="1"/>
</dbReference>
<evidence type="ECO:0000259" key="3">
    <source>
        <dbReference type="PROSITE" id="PS50086"/>
    </source>
</evidence>
<dbReference type="AlphaFoldDB" id="A0A166N836"/>
<feature type="region of interest" description="Disordered" evidence="2">
    <location>
        <begin position="1085"/>
        <end position="1253"/>
    </location>
</feature>
<keyword evidence="5" id="KW-1185">Reference proteome</keyword>
<dbReference type="EMBL" id="KV417524">
    <property type="protein sequence ID" value="KZP24741.1"/>
    <property type="molecule type" value="Genomic_DNA"/>
</dbReference>
<feature type="region of interest" description="Disordered" evidence="2">
    <location>
        <begin position="698"/>
        <end position="745"/>
    </location>
</feature>
<sequence>MSNWNAVAVKAQLRLTAQRLGQLQERQDSQGQVTRKDIANLLQQGDTVLARAKAQALVHDDSLGDLFEALEMHIGLIVEHFGELGELGNSARPLSATVEEAACSIVFAAPHTESKDLHMVRELLISRLGPEFEHTAVNNLHYHVSTRVSRALNAPPPSAAVLDENMMKIAKSHGVQWIPEPRRNDLTNAMIQILDPATAPTVDMVHLRQLCSLGIPDQPSWIRPRAWKLFFGILPVLKSSWDIELHKHRDSYYDLIRRLLTPIASLPPPTNPLIPADMSLQTVFESLARVPESLFIRLQDEPEVSPLSLLDSSASDDLRITCASNLDLRLQMIQESETSKDVNGGTPEIRLERRASDANTLSGRRRGAPTTLLSAKDYTFAGAHKKHTSALFRLLYLHSRLNPHSHSPHTSSLLVPLYTVLLQETDPKDVAHVEADTFWVFEAMIGEFSELDDETGGKVWMKKFSERLAWADAQLSVDLHAKGLDPALPHYSYRWLAPLLTQTLPLTSIFLVWDTLFCCPMRDRDSNAKLDQLLDICTSMLTRARAPLFRLGKSGRRSPSLWAEESAKRPPPSPLRPWELSDAFSEGTSLLQTYPVEAAGGIDAILQAAADLAHRREEDARSPKNGSTGLGSLLKVSIWKGFTAQLSTPADDEGVSSEEEIHDDGDETETPQLLAAPGLTSRLANTVWRGFTNQAAEGLPSPLSATSPASSVPSSPGGSPSPTGSPYKTPLELSPEPEPALSSPKANIWGYAGKLLNKDSDAAASLAKVSSNWRALAMDAWSTRKRGMSLAEGPPTPSSATSELPPSSDAWAPWTRSPMSEPEDRKRTSRLPFDDYTPPPRPHFRAPRDSFMPAPRNYPPSNSDGTSPNGSLAHRTRASLASMAGLSSPAPAPPKAGPRPLMLNSSSLITAPKVNVSRSVTPTPRSATSTVPFQGDWANVTRNKHHFRGQSSISSLSPMDALGRPSWPGGNRSDAESDSTGGSRLVPINRRSISPMAPSARIVAGLREHPDSAGSSTSERIPSMPSARTAPSPSSSDRGWGLVDIPDSPKTPMSAPNSAVDVHVASGEHSRFGSINLTDAPVHEIEFTMPPKKPARKNIPAEPVDVDEDTSDSSASGPSAPSFSRVRSKRYPQRPSNLRLGSDTRSSIHEEKTPSPNRLAPEWPEVIGATPTATTFSSEPQSMSPTTPLSAGRVRKVSTGSNKSRTRKLSGDGPTRIRKVSNEGVRYKRESAANEGDDEGYDDLLSAYESEEA</sequence>
<evidence type="ECO:0000313" key="5">
    <source>
        <dbReference type="Proteomes" id="UP000076532"/>
    </source>
</evidence>
<feature type="region of interest" description="Disordered" evidence="2">
    <location>
        <begin position="647"/>
        <end position="677"/>
    </location>
</feature>
<dbReference type="SUPFAM" id="SSF47923">
    <property type="entry name" value="Ypt/Rab-GAP domain of gyp1p"/>
    <property type="match status" value="2"/>
</dbReference>
<feature type="region of interest" description="Disordered" evidence="2">
    <location>
        <begin position="785"/>
        <end position="1057"/>
    </location>
</feature>
<dbReference type="GO" id="GO:0015031">
    <property type="term" value="P:protein transport"/>
    <property type="evidence" value="ECO:0007669"/>
    <property type="project" value="InterPro"/>
</dbReference>
<feature type="compositionally biased region" description="Low complexity" evidence="2">
    <location>
        <begin position="878"/>
        <end position="889"/>
    </location>
</feature>
<reference evidence="4 5" key="1">
    <citation type="journal article" date="2016" name="Mol. Biol. Evol.">
        <title>Comparative Genomics of Early-Diverging Mushroom-Forming Fungi Provides Insights into the Origins of Lignocellulose Decay Capabilities.</title>
        <authorList>
            <person name="Nagy L.G."/>
            <person name="Riley R."/>
            <person name="Tritt A."/>
            <person name="Adam C."/>
            <person name="Daum C."/>
            <person name="Floudas D."/>
            <person name="Sun H."/>
            <person name="Yadav J.S."/>
            <person name="Pangilinan J."/>
            <person name="Larsson K.H."/>
            <person name="Matsuura K."/>
            <person name="Barry K."/>
            <person name="Labutti K."/>
            <person name="Kuo R."/>
            <person name="Ohm R.A."/>
            <person name="Bhattacharya S.S."/>
            <person name="Shirouzu T."/>
            <person name="Yoshinaga Y."/>
            <person name="Martin F.M."/>
            <person name="Grigoriev I.V."/>
            <person name="Hibbett D.S."/>
        </authorList>
    </citation>
    <scope>NUCLEOTIDE SEQUENCE [LARGE SCALE GENOMIC DNA]</scope>
    <source>
        <strain evidence="4 5">CBS 109695</strain>
    </source>
</reference>
<feature type="compositionally biased region" description="Polar residues" evidence="2">
    <location>
        <begin position="859"/>
        <end position="870"/>
    </location>
</feature>
<evidence type="ECO:0000313" key="4">
    <source>
        <dbReference type="EMBL" id="KZP24741.1"/>
    </source>
</evidence>
<feature type="compositionally biased region" description="Low complexity" evidence="2">
    <location>
        <begin position="698"/>
        <end position="744"/>
    </location>
</feature>